<sequence length="62" mass="7046">MEFSGIPNCLRSLLIYLCSRCLDDPMLGLILSASKNCFSFHSHHQSSSVLHNAKLRGFLSWY</sequence>
<reference evidence="1" key="1">
    <citation type="submission" date="2021-06" db="EMBL/GenBank/DDBJ databases">
        <authorList>
            <person name="Kallberg Y."/>
            <person name="Tangrot J."/>
            <person name="Rosling A."/>
        </authorList>
    </citation>
    <scope>NUCLEOTIDE SEQUENCE</scope>
    <source>
        <strain evidence="1">FL966</strain>
    </source>
</reference>
<organism evidence="1 2">
    <name type="scientific">Cetraspora pellucida</name>
    <dbReference type="NCBI Taxonomy" id="1433469"/>
    <lineage>
        <taxon>Eukaryota</taxon>
        <taxon>Fungi</taxon>
        <taxon>Fungi incertae sedis</taxon>
        <taxon>Mucoromycota</taxon>
        <taxon>Glomeromycotina</taxon>
        <taxon>Glomeromycetes</taxon>
        <taxon>Diversisporales</taxon>
        <taxon>Gigasporaceae</taxon>
        <taxon>Cetraspora</taxon>
    </lineage>
</organism>
<dbReference type="AlphaFoldDB" id="A0A9N9EXP5"/>
<accession>A0A9N9EXP5</accession>
<comment type="caution">
    <text evidence="1">The sequence shown here is derived from an EMBL/GenBank/DDBJ whole genome shotgun (WGS) entry which is preliminary data.</text>
</comment>
<name>A0A9N9EXP5_9GLOM</name>
<dbReference type="Proteomes" id="UP000789759">
    <property type="component" value="Unassembled WGS sequence"/>
</dbReference>
<keyword evidence="2" id="KW-1185">Reference proteome</keyword>
<evidence type="ECO:0000313" key="2">
    <source>
        <dbReference type="Proteomes" id="UP000789759"/>
    </source>
</evidence>
<gene>
    <name evidence="1" type="ORF">CPELLU_LOCUS2273</name>
</gene>
<dbReference type="EMBL" id="CAJVQA010000954">
    <property type="protein sequence ID" value="CAG8497205.1"/>
    <property type="molecule type" value="Genomic_DNA"/>
</dbReference>
<evidence type="ECO:0000313" key="1">
    <source>
        <dbReference type="EMBL" id="CAG8497205.1"/>
    </source>
</evidence>
<protein>
    <submittedName>
        <fullName evidence="1">8289_t:CDS:1</fullName>
    </submittedName>
</protein>
<proteinExistence type="predicted"/>